<feature type="domain" description="M23ase beta-sheet core" evidence="3">
    <location>
        <begin position="167"/>
        <end position="263"/>
    </location>
</feature>
<keyword evidence="2" id="KW-1133">Transmembrane helix</keyword>
<sequence length="313" mass="35609">MNHRRLVLMITDHRGSYCMNVSMLFKQIALYAVLVLLALMVFSIVAISVARTEIKDIDEKKAILHQEFKKTMKINASLNHQIHQRLEEMNIAGDRIDDLEDIIGVSKPEDAVIQGSFLDRIDVANITGTQKAFIMKFIPNGFPLDQYVRISASFGSRIHPIFHILHHHSGMDFSTKTNTPIYATADGVVEFGALGWNGGYGNLVRIAHSFGFKTYYAHLNSILVHKYQFVKKGQIIAYSGNTGASTGSHLHYEVRFLNTPINPYNFAKWNMKNFDFIFEKERIVAWQSLLALISNLMLLSRQELQPLSHRGQK</sequence>
<organism evidence="4 5">
    <name type="scientific">Helicobacter mustelae (strain ATCC 43772 / CCUG 25715 / CIP 103759 / LMG 18044 / NCTC 12198 / R85-136P)</name>
    <name type="common">Campylobacter mustelae</name>
    <dbReference type="NCBI Taxonomy" id="679897"/>
    <lineage>
        <taxon>Bacteria</taxon>
        <taxon>Pseudomonadati</taxon>
        <taxon>Campylobacterota</taxon>
        <taxon>Epsilonproteobacteria</taxon>
        <taxon>Campylobacterales</taxon>
        <taxon>Helicobacteraceae</taxon>
        <taxon>Helicobacter</taxon>
    </lineage>
</organism>
<accession>D3UID4</accession>
<dbReference type="Pfam" id="PF01551">
    <property type="entry name" value="Peptidase_M23"/>
    <property type="match status" value="1"/>
</dbReference>
<reference evidence="4 5" key="1">
    <citation type="journal article" date="2010" name="BMC Genomics">
        <title>Comparative genomics and proteomics of Helicobacter mustelae, an ulcerogenic and carcinogenic gastric pathogen.</title>
        <authorList>
            <person name="O'Toole P.W."/>
            <person name="Snelling W.J."/>
            <person name="Canchaya C."/>
            <person name="Forde B.M."/>
            <person name="Hardie K.R."/>
            <person name="Josenhans C."/>
            <person name="Graham R.L.J."/>
            <person name="McMullan G."/>
            <person name="Parkhill J."/>
            <person name="Belda E."/>
            <person name="Bentley S.D."/>
        </authorList>
    </citation>
    <scope>NUCLEOTIDE SEQUENCE [LARGE SCALE GENOMIC DNA]</scope>
    <source>
        <strain evidence="5">ATCC 43772 / LMG 18044 / NCTC 12198 / 12198</strain>
    </source>
</reference>
<keyword evidence="1" id="KW-0732">Signal</keyword>
<evidence type="ECO:0000259" key="3">
    <source>
        <dbReference type="Pfam" id="PF01551"/>
    </source>
</evidence>
<dbReference type="RefSeq" id="WP_013023329.1">
    <property type="nucleotide sequence ID" value="NC_013949.1"/>
</dbReference>
<evidence type="ECO:0000313" key="4">
    <source>
        <dbReference type="EMBL" id="CBG40257.1"/>
    </source>
</evidence>
<dbReference type="PANTHER" id="PTHR21666:SF289">
    <property type="entry name" value="L-ALA--D-GLU ENDOPEPTIDASE"/>
    <property type="match status" value="1"/>
</dbReference>
<dbReference type="InterPro" id="IPR016047">
    <property type="entry name" value="M23ase_b-sheet_dom"/>
</dbReference>
<dbReference type="HOGENOM" id="CLU_029425_2_3_7"/>
<dbReference type="InterPro" id="IPR011055">
    <property type="entry name" value="Dup_hybrid_motif"/>
</dbReference>
<protein>
    <submittedName>
        <fullName evidence="4">Putative peptidase M23 family</fullName>
    </submittedName>
</protein>
<dbReference type="SUPFAM" id="SSF51261">
    <property type="entry name" value="Duplicated hybrid motif"/>
    <property type="match status" value="1"/>
</dbReference>
<dbReference type="EMBL" id="FN555004">
    <property type="protein sequence ID" value="CBG40257.1"/>
    <property type="molecule type" value="Genomic_DNA"/>
</dbReference>
<dbReference type="InterPro" id="IPR050570">
    <property type="entry name" value="Cell_wall_metabolism_enzyme"/>
</dbReference>
<evidence type="ECO:0000256" key="1">
    <source>
        <dbReference type="ARBA" id="ARBA00022729"/>
    </source>
</evidence>
<name>D3UID4_HELM1</name>
<dbReference type="Gene3D" id="2.70.70.10">
    <property type="entry name" value="Glucose Permease (Domain IIA)"/>
    <property type="match status" value="1"/>
</dbReference>
<gene>
    <name evidence="4" type="ordered locus">HMU10000</name>
</gene>
<dbReference type="STRING" id="679897.HMU10000"/>
<proteinExistence type="predicted"/>
<dbReference type="AlphaFoldDB" id="D3UID4"/>
<dbReference type="GO" id="GO:0004222">
    <property type="term" value="F:metalloendopeptidase activity"/>
    <property type="evidence" value="ECO:0007669"/>
    <property type="project" value="TreeGrafter"/>
</dbReference>
<dbReference type="CDD" id="cd12797">
    <property type="entry name" value="M23_peptidase"/>
    <property type="match status" value="1"/>
</dbReference>
<keyword evidence="2" id="KW-0812">Transmembrane</keyword>
<evidence type="ECO:0000256" key="2">
    <source>
        <dbReference type="SAM" id="Phobius"/>
    </source>
</evidence>
<evidence type="ECO:0000313" key="5">
    <source>
        <dbReference type="Proteomes" id="UP000001522"/>
    </source>
</evidence>
<dbReference type="Proteomes" id="UP000001522">
    <property type="component" value="Chromosome"/>
</dbReference>
<dbReference type="PANTHER" id="PTHR21666">
    <property type="entry name" value="PEPTIDASE-RELATED"/>
    <property type="match status" value="1"/>
</dbReference>
<keyword evidence="2" id="KW-0472">Membrane</keyword>
<feature type="transmembrane region" description="Helical" evidence="2">
    <location>
        <begin position="28"/>
        <end position="50"/>
    </location>
</feature>
<dbReference type="FunFam" id="2.70.70.10:FF:000006">
    <property type="entry name" value="M23 family peptidase"/>
    <property type="match status" value="1"/>
</dbReference>
<keyword evidence="5" id="KW-1185">Reference proteome</keyword>
<dbReference type="KEGG" id="hms:HMU10000"/>
<dbReference type="eggNOG" id="COG0739">
    <property type="taxonomic scope" value="Bacteria"/>
</dbReference>